<dbReference type="SMART" id="SM01275">
    <property type="entry name" value="MamL-1"/>
    <property type="match status" value="1"/>
</dbReference>
<dbReference type="GO" id="GO:0007219">
    <property type="term" value="P:Notch signaling pathway"/>
    <property type="evidence" value="ECO:0007669"/>
    <property type="project" value="InterPro"/>
</dbReference>
<feature type="compositionally biased region" description="Gly residues" evidence="4">
    <location>
        <begin position="139"/>
        <end position="154"/>
    </location>
</feature>
<dbReference type="Proteomes" id="UP001165740">
    <property type="component" value="Chromosome 8"/>
</dbReference>
<keyword evidence="3" id="KW-0539">Nucleus</keyword>
<dbReference type="InterPro" id="IPR046370">
    <property type="entry name" value="MAML_N_sf"/>
</dbReference>
<feature type="region of interest" description="Disordered" evidence="4">
    <location>
        <begin position="547"/>
        <end position="573"/>
    </location>
</feature>
<keyword evidence="6" id="KW-1185">Reference proteome</keyword>
<dbReference type="GO" id="GO:0003713">
    <property type="term" value="F:transcription coactivator activity"/>
    <property type="evidence" value="ECO:0007669"/>
    <property type="project" value="InterPro"/>
</dbReference>
<dbReference type="GO" id="GO:0016607">
    <property type="term" value="C:nuclear speck"/>
    <property type="evidence" value="ECO:0007669"/>
    <property type="project" value="InterPro"/>
</dbReference>
<dbReference type="InterPro" id="IPR019082">
    <property type="entry name" value="Mastermind-like_N"/>
</dbReference>
<dbReference type="GO" id="GO:0045944">
    <property type="term" value="P:positive regulation of transcription by RNA polymerase II"/>
    <property type="evidence" value="ECO:0007669"/>
    <property type="project" value="InterPro"/>
</dbReference>
<name>A0A9W3B2Z2_BIOGL</name>
<comment type="similarity">
    <text evidence="2">Belongs to the mastermind family.</text>
</comment>
<dbReference type="RefSeq" id="XP_055893847.1">
    <property type="nucleotide sequence ID" value="XM_056037872.1"/>
</dbReference>
<feature type="domain" description="Neurogenic mastermind-like N-terminal" evidence="5">
    <location>
        <begin position="7"/>
        <end position="66"/>
    </location>
</feature>
<feature type="compositionally biased region" description="Low complexity" evidence="4">
    <location>
        <begin position="224"/>
        <end position="239"/>
    </location>
</feature>
<evidence type="ECO:0000256" key="3">
    <source>
        <dbReference type="ARBA" id="ARBA00023242"/>
    </source>
</evidence>
<feature type="region of interest" description="Disordered" evidence="4">
    <location>
        <begin position="61"/>
        <end position="160"/>
    </location>
</feature>
<proteinExistence type="inferred from homology"/>
<evidence type="ECO:0000256" key="4">
    <source>
        <dbReference type="SAM" id="MobiDB-lite"/>
    </source>
</evidence>
<feature type="compositionally biased region" description="Polar residues" evidence="4">
    <location>
        <begin position="634"/>
        <end position="643"/>
    </location>
</feature>
<dbReference type="Gene3D" id="6.10.250.970">
    <property type="match status" value="1"/>
</dbReference>
<accession>A0A9W3B2Z2</accession>
<dbReference type="GeneID" id="106070443"/>
<feature type="compositionally biased region" description="Low complexity" evidence="4">
    <location>
        <begin position="94"/>
        <end position="114"/>
    </location>
</feature>
<dbReference type="RefSeq" id="XP_055893848.1">
    <property type="nucleotide sequence ID" value="XM_056037873.1"/>
</dbReference>
<feature type="compositionally biased region" description="Low complexity" evidence="4">
    <location>
        <begin position="614"/>
        <end position="633"/>
    </location>
</feature>
<feature type="region of interest" description="Disordered" evidence="4">
    <location>
        <begin position="431"/>
        <end position="465"/>
    </location>
</feature>
<comment type="subcellular location">
    <subcellularLocation>
        <location evidence="1">Nucleus</location>
    </subcellularLocation>
</comment>
<evidence type="ECO:0000256" key="2">
    <source>
        <dbReference type="ARBA" id="ARBA00008081"/>
    </source>
</evidence>
<feature type="region of interest" description="Disordered" evidence="4">
    <location>
        <begin position="850"/>
        <end position="875"/>
    </location>
</feature>
<evidence type="ECO:0000256" key="1">
    <source>
        <dbReference type="ARBA" id="ARBA00004123"/>
    </source>
</evidence>
<feature type="compositionally biased region" description="Polar residues" evidence="4">
    <location>
        <begin position="554"/>
        <end position="573"/>
    </location>
</feature>
<sequence length="886" mass="96098">MGDFLAPKRKDVVDKLRRRLERYRAHHGSSGNRYLNCRPSILEQQKQETYLLQQRWLENKAKKAAKQSKSTRDNNSNQSDHRNLLVNKLKQKIEPSVTTETTTSTGGTPVATTASETIFNFTDKDQHTGSKNSKTNNNSGGGAGAGGGGGGGGNAKHNPLPSLSVQIVQQISGHPQQDTSQTIHTNVTVSSLYGNSNSPNQGGASHSVLTSVQCKQEPSDDSIRTSSSNNINTPTSSSSVHNSQLDHSSVGDLGIHNCDIDEIQDILDSIEKEDNIEPSLLRDLNEFNEIYVKVQRDSESNESANMFGSLACVSPGLSSKTVYSNLGPGGSLSSIYDTTENMTNPIPEPTGPAAETLKQMAAQHQHQHSPGYPMDHFSNGGFPPNYSQLYCSVPNTPSPFPYSHQACHHLGDASQMTPDMVYGSTKPLTHYTTEQSQHNSPSSLQQLQNQVQSHFKPSPGQATPHQMQIIQSQQLQVTHGSHSMQMSQSQQVQMQPSSQPISLSQQQTFNMNQQQMVNEQMKMQMMEKMRMEQQQQGRMPPQYMNRPPPEYKMHNNSRSQGSFPSSTPTAGNANPLQTMQNMVNQTTAYGNVKSEVAGTAPSSQSVNGMMQSSQMTAMQQQQSLSSQLPSNNSHIGNISQVTPNVPPGFQQQQQMQQPPAYSEVDSASRNSSSTYTSAIMRNQRPPNMNVGPDGLNIAQPRTHTDWPRAPMINSQHSGIRPVMPAATHGMAQSSMSSHMMQYQRSPHYGNGPTSVSMATATASSMAQMQQQQQVRAPMPGQMNRVGHGMMPSAGQMVMQQHQSMQVTQMNVHGASPSYSMGGPSPGATNTGYSSMGVPSPGATNTGYSMGGPSPGATNTGYSMGGPSPGATTNPDEFFHFLEDILN</sequence>
<feature type="compositionally biased region" description="Low complexity" evidence="4">
    <location>
        <begin position="129"/>
        <end position="138"/>
    </location>
</feature>
<protein>
    <submittedName>
        <fullName evidence="7 8">Neurogenic protein mastermind-like isoform X1</fullName>
    </submittedName>
</protein>
<dbReference type="AlphaFoldDB" id="A0A9W3B2Z2"/>
<dbReference type="RefSeq" id="XP_055893849.1">
    <property type="nucleotide sequence ID" value="XM_056037874.1"/>
</dbReference>
<dbReference type="OrthoDB" id="5982619at2759"/>
<evidence type="ECO:0000313" key="6">
    <source>
        <dbReference type="Proteomes" id="UP001165740"/>
    </source>
</evidence>
<feature type="region of interest" description="Disordered" evidence="4">
    <location>
        <begin position="614"/>
        <end position="672"/>
    </location>
</feature>
<reference evidence="7 8" key="1">
    <citation type="submission" date="2025-04" db="UniProtKB">
        <authorList>
            <consortium name="RefSeq"/>
        </authorList>
    </citation>
    <scope>IDENTIFICATION</scope>
</reference>
<dbReference type="Pfam" id="PF09596">
    <property type="entry name" value="MamL-1"/>
    <property type="match status" value="1"/>
</dbReference>
<organism evidence="6 8">
    <name type="scientific">Biomphalaria glabrata</name>
    <name type="common">Bloodfluke planorb</name>
    <name type="synonym">Freshwater snail</name>
    <dbReference type="NCBI Taxonomy" id="6526"/>
    <lineage>
        <taxon>Eukaryota</taxon>
        <taxon>Metazoa</taxon>
        <taxon>Spiralia</taxon>
        <taxon>Lophotrochozoa</taxon>
        <taxon>Mollusca</taxon>
        <taxon>Gastropoda</taxon>
        <taxon>Heterobranchia</taxon>
        <taxon>Euthyneura</taxon>
        <taxon>Panpulmonata</taxon>
        <taxon>Hygrophila</taxon>
        <taxon>Lymnaeoidea</taxon>
        <taxon>Planorbidae</taxon>
        <taxon>Biomphalaria</taxon>
    </lineage>
</organism>
<evidence type="ECO:0000313" key="8">
    <source>
        <dbReference type="RefSeq" id="XP_055893848.1"/>
    </source>
</evidence>
<evidence type="ECO:0000313" key="7">
    <source>
        <dbReference type="RefSeq" id="XP_055893847.1"/>
    </source>
</evidence>
<gene>
    <name evidence="7 8 9" type="primary">LOC106070443</name>
</gene>
<evidence type="ECO:0000259" key="5">
    <source>
        <dbReference type="SMART" id="SM01275"/>
    </source>
</evidence>
<feature type="compositionally biased region" description="Polar residues" evidence="4">
    <location>
        <begin position="190"/>
        <end position="216"/>
    </location>
</feature>
<dbReference type="OMA" id="FECKQEP"/>
<evidence type="ECO:0000313" key="9">
    <source>
        <dbReference type="RefSeq" id="XP_055893849.1"/>
    </source>
</evidence>
<feature type="region of interest" description="Disordered" evidence="4">
    <location>
        <begin position="190"/>
        <end position="251"/>
    </location>
</feature>
<feature type="compositionally biased region" description="Low complexity" evidence="4">
    <location>
        <begin position="435"/>
        <end position="454"/>
    </location>
</feature>